<dbReference type="Proteomes" id="UP000593577">
    <property type="component" value="Unassembled WGS sequence"/>
</dbReference>
<dbReference type="Gene3D" id="3.30.420.10">
    <property type="entry name" value="Ribonuclease H-like superfamily/Ribonuclease H"/>
    <property type="match status" value="1"/>
</dbReference>
<evidence type="ECO:0000313" key="3">
    <source>
        <dbReference type="Proteomes" id="UP000593577"/>
    </source>
</evidence>
<comment type="caution">
    <text evidence="2">The sequence shown here is derived from an EMBL/GenBank/DDBJ whole genome shotgun (WGS) entry which is preliminary data.</text>
</comment>
<dbReference type="GO" id="GO:0003676">
    <property type="term" value="F:nucleic acid binding"/>
    <property type="evidence" value="ECO:0007669"/>
    <property type="project" value="InterPro"/>
</dbReference>
<dbReference type="InterPro" id="IPR012337">
    <property type="entry name" value="RNaseH-like_sf"/>
</dbReference>
<protein>
    <recommendedName>
        <fullName evidence="1">RNase H type-1 domain-containing protein</fullName>
    </recommendedName>
</protein>
<dbReference type="InterPro" id="IPR053151">
    <property type="entry name" value="RNase_H-like"/>
</dbReference>
<reference evidence="2 3" key="1">
    <citation type="journal article" date="2019" name="Genome Biol. Evol.">
        <title>Insights into the evolution of the New World diploid cottons (Gossypium, subgenus Houzingenia) based on genome sequencing.</title>
        <authorList>
            <person name="Grover C.E."/>
            <person name="Arick M.A. 2nd"/>
            <person name="Thrash A."/>
            <person name="Conover J.L."/>
            <person name="Sanders W.S."/>
            <person name="Peterson D.G."/>
            <person name="Frelichowski J.E."/>
            <person name="Scheffler J.A."/>
            <person name="Scheffler B.E."/>
            <person name="Wendel J.F."/>
        </authorList>
    </citation>
    <scope>NUCLEOTIDE SEQUENCE [LARGE SCALE GENOMIC DNA]</scope>
    <source>
        <strain evidence="2">185</strain>
        <tissue evidence="2">Leaf</tissue>
    </source>
</reference>
<keyword evidence="3" id="KW-1185">Reference proteome</keyword>
<dbReference type="InterPro" id="IPR002156">
    <property type="entry name" value="RNaseH_domain"/>
</dbReference>
<dbReference type="PANTHER" id="PTHR47723:SF19">
    <property type="entry name" value="POLYNUCLEOTIDYL TRANSFERASE, RIBONUCLEASE H-LIKE SUPERFAMILY PROTEIN"/>
    <property type="match status" value="1"/>
</dbReference>
<evidence type="ECO:0000313" key="2">
    <source>
        <dbReference type="EMBL" id="MBA0688621.1"/>
    </source>
</evidence>
<dbReference type="CDD" id="cd06222">
    <property type="entry name" value="RNase_H_like"/>
    <property type="match status" value="1"/>
</dbReference>
<proteinExistence type="predicted"/>
<dbReference type="Pfam" id="PF13456">
    <property type="entry name" value="RVT_3"/>
    <property type="match status" value="1"/>
</dbReference>
<sequence length="243" mass="27882">MDTPIAQDILTFGGLDGRLLNKDYFCCINWMEDDIRLLDKKAMADCKEEAAWVIWERAKTLSQDFQIHNMVNNPILPLNTVLKKWEKSPNDTMKINFDATVMNNKTGFGVIVRDSDGFVTGGGYDFKDEKMLVDWAELYTFEESLKVARSLSIANAIFETNCISLTNMIKKHREDITTMGHHINGLFKTMDMFNNAVVKWVSRNCNKVADFMCKYAITKNCNLVFGMDYPIEIHDFVIVDSIN</sequence>
<organism evidence="2 3">
    <name type="scientific">Gossypium aridum</name>
    <name type="common">American cotton</name>
    <name type="synonym">Erioxylum aridum</name>
    <dbReference type="NCBI Taxonomy" id="34290"/>
    <lineage>
        <taxon>Eukaryota</taxon>
        <taxon>Viridiplantae</taxon>
        <taxon>Streptophyta</taxon>
        <taxon>Embryophyta</taxon>
        <taxon>Tracheophyta</taxon>
        <taxon>Spermatophyta</taxon>
        <taxon>Magnoliopsida</taxon>
        <taxon>eudicotyledons</taxon>
        <taxon>Gunneridae</taxon>
        <taxon>Pentapetalae</taxon>
        <taxon>rosids</taxon>
        <taxon>malvids</taxon>
        <taxon>Malvales</taxon>
        <taxon>Malvaceae</taxon>
        <taxon>Malvoideae</taxon>
        <taxon>Gossypium</taxon>
    </lineage>
</organism>
<accession>A0A7J8XMS5</accession>
<gene>
    <name evidence="2" type="ORF">Goari_006394</name>
</gene>
<evidence type="ECO:0000259" key="1">
    <source>
        <dbReference type="Pfam" id="PF13456"/>
    </source>
</evidence>
<dbReference type="InterPro" id="IPR044730">
    <property type="entry name" value="RNase_H-like_dom_plant"/>
</dbReference>
<name>A0A7J8XMS5_GOSAI</name>
<dbReference type="EMBL" id="JABFAA010000008">
    <property type="protein sequence ID" value="MBA0688621.1"/>
    <property type="molecule type" value="Genomic_DNA"/>
</dbReference>
<dbReference type="InterPro" id="IPR036397">
    <property type="entry name" value="RNaseH_sf"/>
</dbReference>
<feature type="domain" description="RNase H type-1" evidence="1">
    <location>
        <begin position="96"/>
        <end position="216"/>
    </location>
</feature>
<dbReference type="PANTHER" id="PTHR47723">
    <property type="entry name" value="OS05G0353850 PROTEIN"/>
    <property type="match status" value="1"/>
</dbReference>
<dbReference type="AlphaFoldDB" id="A0A7J8XMS5"/>
<dbReference type="SUPFAM" id="SSF53098">
    <property type="entry name" value="Ribonuclease H-like"/>
    <property type="match status" value="1"/>
</dbReference>
<dbReference type="GO" id="GO:0004523">
    <property type="term" value="F:RNA-DNA hybrid ribonuclease activity"/>
    <property type="evidence" value="ECO:0007669"/>
    <property type="project" value="InterPro"/>
</dbReference>